<feature type="transmembrane region" description="Helical" evidence="2">
    <location>
        <begin position="95"/>
        <end position="114"/>
    </location>
</feature>
<proteinExistence type="inferred from homology"/>
<keyword evidence="2" id="KW-0472">Membrane</keyword>
<sequence>MDATATAWVMTTAVLAAVGWGTSDFLAGALTRRVPLLTILIGSQIAAMILVLPVAVVRGLPPAWDARLWLGAAAGLIGLPAMGLLYRAMRDGSPAVVAPVAAIAALIPVGWGLLHGQRVGAFVVVGVAAGLAGATMASWPVPGLPRSRPRWPAAVCALGAAVGFGAFFVLLHEAGEADEFWAVAIARISAGVAATALAVLLGQCRPTLFQPKIFLVGASDVGADAAFIVAAASALAPTAVVASLYPAVTLLLNRLVLRERLHTIHLYGVVSAVFAVACLAR</sequence>
<feature type="transmembrane region" description="Helical" evidence="2">
    <location>
        <begin position="34"/>
        <end position="56"/>
    </location>
</feature>
<feature type="transmembrane region" description="Helical" evidence="2">
    <location>
        <begin position="120"/>
        <end position="139"/>
    </location>
</feature>
<dbReference type="Proteomes" id="UP000219612">
    <property type="component" value="Unassembled WGS sequence"/>
</dbReference>
<dbReference type="AlphaFoldDB" id="A0A285JM31"/>
<gene>
    <name evidence="4" type="ORF">SAMN05421748_122148</name>
</gene>
<feature type="transmembrane region" description="Helical" evidence="2">
    <location>
        <begin position="180"/>
        <end position="201"/>
    </location>
</feature>
<protein>
    <submittedName>
        <fullName evidence="4">EamA-like transporter family protein</fullName>
    </submittedName>
</protein>
<name>A0A285JM31_9ACTN</name>
<evidence type="ECO:0000256" key="1">
    <source>
        <dbReference type="ARBA" id="ARBA00007362"/>
    </source>
</evidence>
<feature type="transmembrane region" description="Helical" evidence="2">
    <location>
        <begin position="151"/>
        <end position="174"/>
    </location>
</feature>
<dbReference type="InterPro" id="IPR037185">
    <property type="entry name" value="EmrE-like"/>
</dbReference>
<evidence type="ECO:0000313" key="4">
    <source>
        <dbReference type="EMBL" id="SNY61359.1"/>
    </source>
</evidence>
<feature type="transmembrane region" description="Helical" evidence="2">
    <location>
        <begin position="264"/>
        <end position="280"/>
    </location>
</feature>
<reference evidence="4 5" key="1">
    <citation type="submission" date="2017-09" db="EMBL/GenBank/DDBJ databases">
        <authorList>
            <person name="Ehlers B."/>
            <person name="Leendertz F.H."/>
        </authorList>
    </citation>
    <scope>NUCLEOTIDE SEQUENCE [LARGE SCALE GENOMIC DNA]</scope>
    <source>
        <strain evidence="4 5">CGMCC 4.6857</strain>
    </source>
</reference>
<accession>A0A285JM31</accession>
<organism evidence="4 5">
    <name type="scientific">Paractinoplanes atraurantiacus</name>
    <dbReference type="NCBI Taxonomy" id="1036182"/>
    <lineage>
        <taxon>Bacteria</taxon>
        <taxon>Bacillati</taxon>
        <taxon>Actinomycetota</taxon>
        <taxon>Actinomycetes</taxon>
        <taxon>Micromonosporales</taxon>
        <taxon>Micromonosporaceae</taxon>
        <taxon>Paractinoplanes</taxon>
    </lineage>
</organism>
<keyword evidence="2" id="KW-1133">Transmembrane helix</keyword>
<dbReference type="SUPFAM" id="SSF103481">
    <property type="entry name" value="Multidrug resistance efflux transporter EmrE"/>
    <property type="match status" value="1"/>
</dbReference>
<dbReference type="GO" id="GO:0016020">
    <property type="term" value="C:membrane"/>
    <property type="evidence" value="ECO:0007669"/>
    <property type="project" value="InterPro"/>
</dbReference>
<feature type="transmembrane region" description="Helical" evidence="2">
    <location>
        <begin position="6"/>
        <end position="27"/>
    </location>
</feature>
<keyword evidence="5" id="KW-1185">Reference proteome</keyword>
<keyword evidence="2" id="KW-0812">Transmembrane</keyword>
<feature type="transmembrane region" description="Helical" evidence="2">
    <location>
        <begin position="68"/>
        <end position="88"/>
    </location>
</feature>
<dbReference type="Pfam" id="PF00892">
    <property type="entry name" value="EamA"/>
    <property type="match status" value="1"/>
</dbReference>
<evidence type="ECO:0000313" key="5">
    <source>
        <dbReference type="Proteomes" id="UP000219612"/>
    </source>
</evidence>
<dbReference type="RefSeq" id="WP_245923589.1">
    <property type="nucleotide sequence ID" value="NZ_OBDY01000022.1"/>
</dbReference>
<feature type="domain" description="EamA" evidence="3">
    <location>
        <begin position="9"/>
        <end position="138"/>
    </location>
</feature>
<evidence type="ECO:0000259" key="3">
    <source>
        <dbReference type="Pfam" id="PF00892"/>
    </source>
</evidence>
<dbReference type="InterPro" id="IPR000620">
    <property type="entry name" value="EamA_dom"/>
</dbReference>
<feature type="transmembrane region" description="Helical" evidence="2">
    <location>
        <begin position="213"/>
        <end position="244"/>
    </location>
</feature>
<evidence type="ECO:0000256" key="2">
    <source>
        <dbReference type="SAM" id="Phobius"/>
    </source>
</evidence>
<dbReference type="EMBL" id="OBDY01000022">
    <property type="protein sequence ID" value="SNY61359.1"/>
    <property type="molecule type" value="Genomic_DNA"/>
</dbReference>
<comment type="similarity">
    <text evidence="1">Belongs to the EamA transporter family.</text>
</comment>